<evidence type="ECO:0000313" key="2">
    <source>
        <dbReference type="EMBL" id="MCC8431489.1"/>
    </source>
</evidence>
<dbReference type="Gene3D" id="3.20.20.30">
    <property type="entry name" value="Luciferase-like domain"/>
    <property type="match status" value="1"/>
</dbReference>
<keyword evidence="3" id="KW-1185">Reference proteome</keyword>
<dbReference type="InterPro" id="IPR050766">
    <property type="entry name" value="Bact_Lucif_Oxidored"/>
</dbReference>
<accession>A0ABS8KZG4</accession>
<protein>
    <submittedName>
        <fullName evidence="2">LLM class flavin-dependent oxidoreductase</fullName>
    </submittedName>
</protein>
<organism evidence="2 3">
    <name type="scientific">Reyranella aquatilis</name>
    <dbReference type="NCBI Taxonomy" id="2035356"/>
    <lineage>
        <taxon>Bacteria</taxon>
        <taxon>Pseudomonadati</taxon>
        <taxon>Pseudomonadota</taxon>
        <taxon>Alphaproteobacteria</taxon>
        <taxon>Hyphomicrobiales</taxon>
        <taxon>Reyranellaceae</taxon>
        <taxon>Reyranella</taxon>
    </lineage>
</organism>
<dbReference type="InterPro" id="IPR036661">
    <property type="entry name" value="Luciferase-like_sf"/>
</dbReference>
<name>A0ABS8KZG4_9HYPH</name>
<dbReference type="PANTHER" id="PTHR30137">
    <property type="entry name" value="LUCIFERASE-LIKE MONOOXYGENASE"/>
    <property type="match status" value="1"/>
</dbReference>
<dbReference type="EMBL" id="JAJISD010000010">
    <property type="protein sequence ID" value="MCC8431489.1"/>
    <property type="molecule type" value="Genomic_DNA"/>
</dbReference>
<dbReference type="PANTHER" id="PTHR30137:SF6">
    <property type="entry name" value="LUCIFERASE-LIKE MONOOXYGENASE"/>
    <property type="match status" value="1"/>
</dbReference>
<evidence type="ECO:0000259" key="1">
    <source>
        <dbReference type="Pfam" id="PF00296"/>
    </source>
</evidence>
<gene>
    <name evidence="2" type="ORF">LJ725_21150</name>
</gene>
<dbReference type="SUPFAM" id="SSF51679">
    <property type="entry name" value="Bacterial luciferase-like"/>
    <property type="match status" value="1"/>
</dbReference>
<comment type="caution">
    <text evidence="2">The sequence shown here is derived from an EMBL/GenBank/DDBJ whole genome shotgun (WGS) entry which is preliminary data.</text>
</comment>
<sequence>MHVGMAAVFQNTGRALSDRQIYLNELALADMAEPLGFDSIWSVEHHFTDYTMCPDVVQFLSYMAGRTKHVRLGSMVVVLPWHDPMRVAEQISMLDHLSGGRMILGLGRGAGKVEFDGFRLDMGDSRELFVEYGEALLRGLETGVMEYQGKHYKQPPVEIRPAPFKSFRGRTYAAAVSPESARIMARLGVGLLIIPQKPWREVEKELAEYNALYREINGSDAPQPISAGWTFVDESAERAREMAVRYIGGYYRTVLDHYQFAGAHMKNQRGYEYYAKMNEKLAVYGDQKAIEFFADLQVYGTPEQVHDKIMAIHRQTNNCGYVGVFSYAGMPHEEAARNMAMFARTVMPELKKFDAGAPVDRSMPLPDLRFAAAAAE</sequence>
<proteinExistence type="predicted"/>
<dbReference type="InterPro" id="IPR011251">
    <property type="entry name" value="Luciferase-like_dom"/>
</dbReference>
<feature type="domain" description="Luciferase-like" evidence="1">
    <location>
        <begin position="1"/>
        <end position="314"/>
    </location>
</feature>
<evidence type="ECO:0000313" key="3">
    <source>
        <dbReference type="Proteomes" id="UP001198862"/>
    </source>
</evidence>
<dbReference type="Proteomes" id="UP001198862">
    <property type="component" value="Unassembled WGS sequence"/>
</dbReference>
<reference evidence="2 3" key="1">
    <citation type="submission" date="2021-11" db="EMBL/GenBank/DDBJ databases">
        <authorList>
            <person name="Lee D.-H."/>
            <person name="Kim S.-B."/>
        </authorList>
    </citation>
    <scope>NUCLEOTIDE SEQUENCE [LARGE SCALE GENOMIC DNA]</scope>
    <source>
        <strain evidence="2 3">KCTC 52223</strain>
    </source>
</reference>
<dbReference type="Pfam" id="PF00296">
    <property type="entry name" value="Bac_luciferase"/>
    <property type="match status" value="1"/>
</dbReference>